<organism evidence="3 4">
    <name type="scientific">Branchiostoma floridae</name>
    <name type="common">Florida lancelet</name>
    <name type="synonym">Amphioxus</name>
    <dbReference type="NCBI Taxonomy" id="7739"/>
    <lineage>
        <taxon>Eukaryota</taxon>
        <taxon>Metazoa</taxon>
        <taxon>Chordata</taxon>
        <taxon>Cephalochordata</taxon>
        <taxon>Leptocardii</taxon>
        <taxon>Amphioxiformes</taxon>
        <taxon>Branchiostomatidae</taxon>
        <taxon>Branchiostoma</taxon>
    </lineage>
</organism>
<dbReference type="KEGG" id="bfo:118405070"/>
<dbReference type="Pfam" id="PF00531">
    <property type="entry name" value="Death"/>
    <property type="match status" value="1"/>
</dbReference>
<dbReference type="OrthoDB" id="6078042at2759"/>
<reference evidence="4" key="2">
    <citation type="submission" date="2025-08" db="UniProtKB">
        <authorList>
            <consortium name="RefSeq"/>
        </authorList>
    </citation>
    <scope>IDENTIFICATION</scope>
    <source>
        <strain evidence="4">S238N-H82</strain>
        <tissue evidence="4">Testes</tissue>
    </source>
</reference>
<dbReference type="GO" id="GO:0007165">
    <property type="term" value="P:signal transduction"/>
    <property type="evidence" value="ECO:0007669"/>
    <property type="project" value="InterPro"/>
</dbReference>
<name>A0A9J7KFG0_BRAFL</name>
<evidence type="ECO:0000313" key="4">
    <source>
        <dbReference type="RefSeq" id="XP_035660364.1"/>
    </source>
</evidence>
<feature type="domain" description="Death" evidence="1">
    <location>
        <begin position="21"/>
        <end position="94"/>
    </location>
</feature>
<dbReference type="InterPro" id="IPR016729">
    <property type="entry name" value="FADD"/>
</dbReference>
<protein>
    <submittedName>
        <fullName evidence="4">NAD(+) hydrolase BtpA-like</fullName>
    </submittedName>
</protein>
<dbReference type="InterPro" id="IPR035897">
    <property type="entry name" value="Toll_tir_struct_dom_sf"/>
</dbReference>
<gene>
    <name evidence="4" type="primary">LOC118405070</name>
</gene>
<keyword evidence="3" id="KW-1185">Reference proteome</keyword>
<accession>A0A9J7KFG0</accession>
<dbReference type="RefSeq" id="XP_035660364.1">
    <property type="nucleotide sequence ID" value="XM_035804471.1"/>
</dbReference>
<dbReference type="SUPFAM" id="SSF47986">
    <property type="entry name" value="DEATH domain"/>
    <property type="match status" value="1"/>
</dbReference>
<dbReference type="AlphaFoldDB" id="A0A9J7KFG0"/>
<reference evidence="3" key="1">
    <citation type="journal article" date="2020" name="Nat. Ecol. Evol.">
        <title>Deeply conserved synteny resolves early events in vertebrate evolution.</title>
        <authorList>
            <person name="Simakov O."/>
            <person name="Marletaz F."/>
            <person name="Yue J.X."/>
            <person name="O'Connell B."/>
            <person name="Jenkins J."/>
            <person name="Brandt A."/>
            <person name="Calef R."/>
            <person name="Tung C.H."/>
            <person name="Huang T.K."/>
            <person name="Schmutz J."/>
            <person name="Satoh N."/>
            <person name="Yu J.K."/>
            <person name="Putnam N.H."/>
            <person name="Green R.E."/>
            <person name="Rokhsar D.S."/>
        </authorList>
    </citation>
    <scope>NUCLEOTIDE SEQUENCE [LARGE SCALE GENOMIC DNA]</scope>
    <source>
        <strain evidence="3">S238N-H82</strain>
    </source>
</reference>
<dbReference type="PANTHER" id="PTHR15077:SF9">
    <property type="entry name" value="C-TERMINAL OF ROC (COR) DOMAIN-CONTAINING PROTEIN"/>
    <property type="match status" value="1"/>
</dbReference>
<dbReference type="GeneID" id="118405070"/>
<dbReference type="InterPro" id="IPR000488">
    <property type="entry name" value="Death_dom"/>
</dbReference>
<dbReference type="Proteomes" id="UP000001554">
    <property type="component" value="Chromosome 17"/>
</dbReference>
<dbReference type="Pfam" id="PF13676">
    <property type="entry name" value="TIR_2"/>
    <property type="match status" value="1"/>
</dbReference>
<dbReference type="SUPFAM" id="SSF52200">
    <property type="entry name" value="Toll/Interleukin receptor TIR domain"/>
    <property type="match status" value="1"/>
</dbReference>
<evidence type="ECO:0000259" key="1">
    <source>
        <dbReference type="PROSITE" id="PS50017"/>
    </source>
</evidence>
<feature type="domain" description="TIR" evidence="2">
    <location>
        <begin position="109"/>
        <end position="245"/>
    </location>
</feature>
<dbReference type="InterPro" id="IPR011029">
    <property type="entry name" value="DEATH-like_dom_sf"/>
</dbReference>
<dbReference type="Gene3D" id="1.10.533.10">
    <property type="entry name" value="Death Domain, Fas"/>
    <property type="match status" value="1"/>
</dbReference>
<dbReference type="PANTHER" id="PTHR15077">
    <property type="entry name" value="FAS-ASSOCIATING DEATH DOMAIN-CONTAINING PROTEIN FADD"/>
    <property type="match status" value="1"/>
</dbReference>
<sequence length="256" mass="29289">MAAQVNMDDCFEIVVSNVSYRWQDLARKLGFKRGEIKAMADNNVQFPGPNEKCWEMLGKWINKPNRGEDPVRDLKQALMNIEERLTAEALEGVSFFIVSSIEGATATEAGAKVFISHASEDKEEFVTPLVQELLKPGRLQQSDVFYDKHSLRTGDHLWNEIDAALRDPALKLFVFVISRHVLSKKQWPQYEYQLAHGKGVRIFPIWLKRDGDGDFRQKVSEYDTMREPDKLLAVPVHVNEVDEKLSGIADKIMEQL</sequence>
<dbReference type="PROSITE" id="PS50017">
    <property type="entry name" value="DEATH_DOMAIN"/>
    <property type="match status" value="1"/>
</dbReference>
<proteinExistence type="predicted"/>
<dbReference type="Gene3D" id="3.40.50.10140">
    <property type="entry name" value="Toll/interleukin-1 receptor homology (TIR) domain"/>
    <property type="match status" value="1"/>
</dbReference>
<dbReference type="InterPro" id="IPR000157">
    <property type="entry name" value="TIR_dom"/>
</dbReference>
<dbReference type="PROSITE" id="PS50104">
    <property type="entry name" value="TIR"/>
    <property type="match status" value="1"/>
</dbReference>
<dbReference type="CDD" id="cd01670">
    <property type="entry name" value="Death"/>
    <property type="match status" value="1"/>
</dbReference>
<evidence type="ECO:0000259" key="2">
    <source>
        <dbReference type="PROSITE" id="PS50104"/>
    </source>
</evidence>
<evidence type="ECO:0000313" key="3">
    <source>
        <dbReference type="Proteomes" id="UP000001554"/>
    </source>
</evidence>